<evidence type="ECO:0000256" key="7">
    <source>
        <dbReference type="SAM" id="SignalP"/>
    </source>
</evidence>
<name>A0A438G648_VITVI</name>
<feature type="domain" description="Wall-associated receptor kinase C-terminal" evidence="9">
    <location>
        <begin position="159"/>
        <end position="221"/>
    </location>
</feature>
<organism evidence="10 11">
    <name type="scientific">Vitis vinifera</name>
    <name type="common">Grape</name>
    <dbReference type="NCBI Taxonomy" id="29760"/>
    <lineage>
        <taxon>Eukaryota</taxon>
        <taxon>Viridiplantae</taxon>
        <taxon>Streptophyta</taxon>
        <taxon>Embryophyta</taxon>
        <taxon>Tracheophyta</taxon>
        <taxon>Spermatophyta</taxon>
        <taxon>Magnoliopsida</taxon>
        <taxon>eudicotyledons</taxon>
        <taxon>Gunneridae</taxon>
        <taxon>Pentapetalae</taxon>
        <taxon>rosids</taxon>
        <taxon>Vitales</taxon>
        <taxon>Vitaceae</taxon>
        <taxon>Viteae</taxon>
        <taxon>Vitis</taxon>
    </lineage>
</organism>
<keyword evidence="10" id="KW-0418">Kinase</keyword>
<dbReference type="EMBL" id="QGNW01000571">
    <property type="protein sequence ID" value="RVW67686.1"/>
    <property type="molecule type" value="Genomic_DNA"/>
</dbReference>
<keyword evidence="10" id="KW-0675">Receptor</keyword>
<evidence type="ECO:0000256" key="5">
    <source>
        <dbReference type="ARBA" id="ARBA00047899"/>
    </source>
</evidence>
<evidence type="ECO:0000256" key="6">
    <source>
        <dbReference type="ARBA" id="ARBA00048679"/>
    </source>
</evidence>
<dbReference type="GO" id="GO:0004674">
    <property type="term" value="F:protein serine/threonine kinase activity"/>
    <property type="evidence" value="ECO:0007669"/>
    <property type="project" value="UniProtKB-EC"/>
</dbReference>
<keyword evidence="10" id="KW-0808">Transferase</keyword>
<gene>
    <name evidence="10" type="primary">LRK10L-1.3_1</name>
    <name evidence="10" type="ORF">CK203_064126</name>
</gene>
<dbReference type="GO" id="GO:0016020">
    <property type="term" value="C:membrane"/>
    <property type="evidence" value="ECO:0007669"/>
    <property type="project" value="UniProtKB-SubCell"/>
</dbReference>
<feature type="domain" description="Wall-associated receptor kinase galacturonan-binding" evidence="8">
    <location>
        <begin position="33"/>
        <end position="96"/>
    </location>
</feature>
<dbReference type="Pfam" id="PF13947">
    <property type="entry name" value="GUB_WAK_bind"/>
    <property type="match status" value="1"/>
</dbReference>
<evidence type="ECO:0000259" key="9">
    <source>
        <dbReference type="Pfam" id="PF14380"/>
    </source>
</evidence>
<comment type="catalytic activity">
    <reaction evidence="6">
        <text>L-seryl-[protein] + ATP = O-phospho-L-seryl-[protein] + ADP + H(+)</text>
        <dbReference type="Rhea" id="RHEA:17989"/>
        <dbReference type="Rhea" id="RHEA-COMP:9863"/>
        <dbReference type="Rhea" id="RHEA-COMP:11604"/>
        <dbReference type="ChEBI" id="CHEBI:15378"/>
        <dbReference type="ChEBI" id="CHEBI:29999"/>
        <dbReference type="ChEBI" id="CHEBI:30616"/>
        <dbReference type="ChEBI" id="CHEBI:83421"/>
        <dbReference type="ChEBI" id="CHEBI:456216"/>
        <dbReference type="EC" id="2.7.11.1"/>
    </reaction>
</comment>
<dbReference type="Proteomes" id="UP000288805">
    <property type="component" value="Unassembled WGS sequence"/>
</dbReference>
<dbReference type="PANTHER" id="PTHR33138">
    <property type="entry name" value="OS01G0690200 PROTEIN"/>
    <property type="match status" value="1"/>
</dbReference>
<dbReference type="PANTHER" id="PTHR33138:SF72">
    <property type="entry name" value="WALL-ASSOCIATED RECEPTOR KINASE CARBOXY-TERMINAL PROTEIN"/>
    <property type="match status" value="1"/>
</dbReference>
<comment type="catalytic activity">
    <reaction evidence="5">
        <text>L-threonyl-[protein] + ATP = O-phospho-L-threonyl-[protein] + ADP + H(+)</text>
        <dbReference type="Rhea" id="RHEA:46608"/>
        <dbReference type="Rhea" id="RHEA-COMP:11060"/>
        <dbReference type="Rhea" id="RHEA-COMP:11605"/>
        <dbReference type="ChEBI" id="CHEBI:15378"/>
        <dbReference type="ChEBI" id="CHEBI:30013"/>
        <dbReference type="ChEBI" id="CHEBI:30616"/>
        <dbReference type="ChEBI" id="CHEBI:61977"/>
        <dbReference type="ChEBI" id="CHEBI:456216"/>
        <dbReference type="EC" id="2.7.11.1"/>
    </reaction>
</comment>
<dbReference type="Pfam" id="PF14380">
    <property type="entry name" value="WAK_assoc"/>
    <property type="match status" value="1"/>
</dbReference>
<dbReference type="InterPro" id="IPR032872">
    <property type="entry name" value="WAK_assoc_C"/>
</dbReference>
<reference evidence="10 11" key="1">
    <citation type="journal article" date="2018" name="PLoS Genet.">
        <title>Population sequencing reveals clonal diversity and ancestral inbreeding in the grapevine cultivar Chardonnay.</title>
        <authorList>
            <person name="Roach M.J."/>
            <person name="Johnson D.L."/>
            <person name="Bohlmann J."/>
            <person name="van Vuuren H.J."/>
            <person name="Jones S.J."/>
            <person name="Pretorius I.S."/>
            <person name="Schmidt S.A."/>
            <person name="Borneman A.R."/>
        </authorList>
    </citation>
    <scope>NUCLEOTIDE SEQUENCE [LARGE SCALE GENOMIC DNA]</scope>
    <source>
        <strain evidence="11">cv. Chardonnay</strain>
        <tissue evidence="10">Leaf</tissue>
    </source>
</reference>
<accession>A0A438G648</accession>
<comment type="subcellular location">
    <subcellularLocation>
        <location evidence="1">Membrane</location>
        <topology evidence="1">Single-pass membrane protein</topology>
    </subcellularLocation>
</comment>
<sequence length="272" mass="29727">MHPNLFPAYFFSFIISVHVHTSLCAENEQYLNCSTPVQCANMEISYPFWGGNRPGYCGHPGFELSCDGDAPEFTMVEVSYRVRNINNASQTLTVARADFWNDYCPQKYINTTLNVTLFSYSTRYPRLTLYYGCPPSIQGLPHAFICSSDTTNITGYLATNDTTLVTCNNSVTVPVSQSAADAIENSNGSSIGLLTAALNNGFGLVWAANNSLCQRCVHQVGSADTSPVPMNSHAIAEISLTPPLVKKRFIVIAFGVISLRRCHHGDTRSTVG</sequence>
<dbReference type="GO" id="GO:0030247">
    <property type="term" value="F:polysaccharide binding"/>
    <property type="evidence" value="ECO:0007669"/>
    <property type="project" value="InterPro"/>
</dbReference>
<dbReference type="AlphaFoldDB" id="A0A438G648"/>
<feature type="chain" id="PRO_5019290330" description="non-specific serine/threonine protein kinase" evidence="7">
    <location>
        <begin position="25"/>
        <end position="272"/>
    </location>
</feature>
<dbReference type="EC" id="2.7.11.1" evidence="2"/>
<evidence type="ECO:0000313" key="11">
    <source>
        <dbReference type="Proteomes" id="UP000288805"/>
    </source>
</evidence>
<dbReference type="InterPro" id="IPR025287">
    <property type="entry name" value="WAK_GUB"/>
</dbReference>
<keyword evidence="4" id="KW-0325">Glycoprotein</keyword>
<evidence type="ECO:0000259" key="8">
    <source>
        <dbReference type="Pfam" id="PF13947"/>
    </source>
</evidence>
<evidence type="ECO:0000256" key="1">
    <source>
        <dbReference type="ARBA" id="ARBA00004167"/>
    </source>
</evidence>
<comment type="caution">
    <text evidence="10">The sequence shown here is derived from an EMBL/GenBank/DDBJ whole genome shotgun (WGS) entry which is preliminary data.</text>
</comment>
<evidence type="ECO:0000256" key="4">
    <source>
        <dbReference type="ARBA" id="ARBA00023180"/>
    </source>
</evidence>
<proteinExistence type="predicted"/>
<protein>
    <recommendedName>
        <fullName evidence="2">non-specific serine/threonine protein kinase</fullName>
        <ecNumber evidence="2">2.7.11.1</ecNumber>
    </recommendedName>
</protein>
<evidence type="ECO:0000313" key="10">
    <source>
        <dbReference type="EMBL" id="RVW67686.1"/>
    </source>
</evidence>
<keyword evidence="3 7" id="KW-0732">Signal</keyword>
<evidence type="ECO:0000256" key="3">
    <source>
        <dbReference type="ARBA" id="ARBA00022729"/>
    </source>
</evidence>
<feature type="signal peptide" evidence="7">
    <location>
        <begin position="1"/>
        <end position="24"/>
    </location>
</feature>
<evidence type="ECO:0000256" key="2">
    <source>
        <dbReference type="ARBA" id="ARBA00012513"/>
    </source>
</evidence>